<keyword evidence="15" id="KW-1185">Reference proteome</keyword>
<dbReference type="Pfam" id="PF08356">
    <property type="entry name" value="EF_assoc_2"/>
    <property type="match status" value="1"/>
</dbReference>
<evidence type="ECO:0000313" key="14">
    <source>
        <dbReference type="EMBL" id="CAG5109797.1"/>
    </source>
</evidence>
<dbReference type="Proteomes" id="UP001158576">
    <property type="component" value="Chromosome 2"/>
</dbReference>
<proteinExistence type="inferred from homology"/>
<feature type="transmembrane region" description="Helical" evidence="12">
    <location>
        <begin position="574"/>
        <end position="591"/>
    </location>
</feature>
<dbReference type="PROSITE" id="PS50222">
    <property type="entry name" value="EF_HAND_2"/>
    <property type="match status" value="1"/>
</dbReference>
<keyword evidence="3 12" id="KW-0812">Transmembrane</keyword>
<organism evidence="14 15">
    <name type="scientific">Oikopleura dioica</name>
    <name type="common">Tunicate</name>
    <dbReference type="NCBI Taxonomy" id="34765"/>
    <lineage>
        <taxon>Eukaryota</taxon>
        <taxon>Metazoa</taxon>
        <taxon>Chordata</taxon>
        <taxon>Tunicata</taxon>
        <taxon>Appendicularia</taxon>
        <taxon>Copelata</taxon>
        <taxon>Oikopleuridae</taxon>
        <taxon>Oikopleura</taxon>
    </lineage>
</organism>
<name>A0ABN7T2E2_OIKDI</name>
<keyword evidence="9 12" id="KW-0472">Membrane</keyword>
<comment type="similarity">
    <text evidence="2">Belongs to the mitochondrial Rho GTPase family.</text>
</comment>
<dbReference type="EMBL" id="OU015567">
    <property type="protein sequence ID" value="CAG5109797.1"/>
    <property type="molecule type" value="Genomic_DNA"/>
</dbReference>
<evidence type="ECO:0000256" key="3">
    <source>
        <dbReference type="ARBA" id="ARBA00022692"/>
    </source>
</evidence>
<dbReference type="Pfam" id="PF00071">
    <property type="entry name" value="Ras"/>
    <property type="match status" value="1"/>
</dbReference>
<dbReference type="InterPro" id="IPR013567">
    <property type="entry name" value="EF_hand_assoc_2"/>
</dbReference>
<evidence type="ECO:0000256" key="2">
    <source>
        <dbReference type="ARBA" id="ARBA00007981"/>
    </source>
</evidence>
<feature type="domain" description="EF-hand" evidence="13">
    <location>
        <begin position="162"/>
        <end position="197"/>
    </location>
</feature>
<evidence type="ECO:0000259" key="13">
    <source>
        <dbReference type="PROSITE" id="PS50222"/>
    </source>
</evidence>
<dbReference type="InterPro" id="IPR027417">
    <property type="entry name" value="P-loop_NTPase"/>
</dbReference>
<evidence type="ECO:0000313" key="15">
    <source>
        <dbReference type="Proteomes" id="UP001158576"/>
    </source>
</evidence>
<evidence type="ECO:0000256" key="11">
    <source>
        <dbReference type="ARBA" id="ARBA00048778"/>
    </source>
</evidence>
<dbReference type="InterPro" id="IPR001806">
    <property type="entry name" value="Small_GTPase"/>
</dbReference>
<dbReference type="SMART" id="SM00174">
    <property type="entry name" value="RHO"/>
    <property type="match status" value="1"/>
</dbReference>
<accession>A0ABN7T2E2</accession>
<evidence type="ECO:0000256" key="6">
    <source>
        <dbReference type="ARBA" id="ARBA00022989"/>
    </source>
</evidence>
<dbReference type="Gene3D" id="3.40.50.300">
    <property type="entry name" value="P-loop containing nucleotide triphosphate hydrolases"/>
    <property type="match status" value="1"/>
</dbReference>
<dbReference type="PANTHER" id="PTHR24072">
    <property type="entry name" value="RHO FAMILY GTPASE"/>
    <property type="match status" value="1"/>
</dbReference>
<comment type="catalytic activity">
    <reaction evidence="10">
        <text>UTP + H2O = UDP + phosphate + H(+)</text>
        <dbReference type="Rhea" id="RHEA:64900"/>
        <dbReference type="ChEBI" id="CHEBI:15377"/>
        <dbReference type="ChEBI" id="CHEBI:15378"/>
        <dbReference type="ChEBI" id="CHEBI:43474"/>
        <dbReference type="ChEBI" id="CHEBI:46398"/>
        <dbReference type="ChEBI" id="CHEBI:58223"/>
    </reaction>
    <physiologicalReaction direction="left-to-right" evidence="10">
        <dbReference type="Rhea" id="RHEA:64901"/>
    </physiologicalReaction>
</comment>
<sequence length="596" mass="66345">MGDEVKIVILGDRGVGKTTLILTLVTEEFCSKPPKTLNRIGITSEVSNHSSAGLTYLVDYSEANSEEILEDADVVCLCHNVLDIDSLFESAEKWLSIVRLQAYKSPPVIIILILIDRTTSGAMECSSKLNLGVLNVFVDAQKCALYPLCPVFNARSGKLTLEASSALRRVFHIADINYDGVLDFGELGELQRKAFNTHLGDQGYEDIRHLIHSSIQNGVVKQGITIEGFFALQAELCKNLKQEVVWTLLKAFGYTLKCGEVRLELHPFLSSLRLNPDPKKNSLSDSSIDFLRNCFSKVDAEKEGIIDSAKIKKIFSGCEWIPREFDLSLDSTPVYLVSGRQVITMDSWIARWELFMLLDCEKCLTTIILLGVVHSSFGLNEKLTTSAVQKVVKIGAQLPSRPIVVAVCGDRMTGKSSVVNCLVKNNKFKQSITSKRINLDDLTITLILQEVPLDELDSICADAILATYSTSADSSQQTLLSKLKARKKLRINVPEIILCKTRADLRSSSASLSDEIIREFSKFKGEVLFYGENTSEEFYSNLVEIILKQNGVYFNRPWSRFMRKSCLLLSQPDWMTLSISFGVGVVLLAAYSKIKS</sequence>
<evidence type="ECO:0000256" key="9">
    <source>
        <dbReference type="ARBA" id="ARBA00023136"/>
    </source>
</evidence>
<keyword evidence="6 12" id="KW-1133">Transmembrane helix</keyword>
<keyword evidence="5" id="KW-1000">Mitochondrion outer membrane</keyword>
<dbReference type="Gene3D" id="1.10.238.10">
    <property type="entry name" value="EF-hand"/>
    <property type="match status" value="2"/>
</dbReference>
<keyword evidence="4" id="KW-0547">Nucleotide-binding</keyword>
<evidence type="ECO:0000256" key="8">
    <source>
        <dbReference type="ARBA" id="ARBA00023134"/>
    </source>
</evidence>
<dbReference type="SUPFAM" id="SSF52540">
    <property type="entry name" value="P-loop containing nucleoside triphosphate hydrolases"/>
    <property type="match status" value="2"/>
</dbReference>
<dbReference type="PRINTS" id="PR00449">
    <property type="entry name" value="RASTRNSFRMNG"/>
</dbReference>
<gene>
    <name evidence="14" type="ORF">OKIOD_LOCUS13050</name>
</gene>
<evidence type="ECO:0000256" key="5">
    <source>
        <dbReference type="ARBA" id="ARBA00022787"/>
    </source>
</evidence>
<protein>
    <submittedName>
        <fullName evidence="14">Oidioi.mRNA.OKI2018_I69.chr2.g4285.t1.cds</fullName>
    </submittedName>
</protein>
<evidence type="ECO:0000256" key="12">
    <source>
        <dbReference type="SAM" id="Phobius"/>
    </source>
</evidence>
<keyword evidence="8" id="KW-0342">GTP-binding</keyword>
<evidence type="ECO:0000256" key="4">
    <source>
        <dbReference type="ARBA" id="ARBA00022741"/>
    </source>
</evidence>
<dbReference type="InterPro" id="IPR003578">
    <property type="entry name" value="Small_GTPase_Rho"/>
</dbReference>
<dbReference type="InterPro" id="IPR002048">
    <property type="entry name" value="EF_hand_dom"/>
</dbReference>
<evidence type="ECO:0000256" key="10">
    <source>
        <dbReference type="ARBA" id="ARBA00047358"/>
    </source>
</evidence>
<comment type="subcellular location">
    <subcellularLocation>
        <location evidence="1">Mitochondrion outer membrane</location>
        <topology evidence="1">Single-pass type IV membrane protein</topology>
    </subcellularLocation>
</comment>
<keyword evidence="7" id="KW-0496">Mitochondrion</keyword>
<comment type="catalytic activity">
    <reaction evidence="11">
        <text>ATP + H2O = ADP + phosphate + H(+)</text>
        <dbReference type="Rhea" id="RHEA:13065"/>
        <dbReference type="ChEBI" id="CHEBI:15377"/>
        <dbReference type="ChEBI" id="CHEBI:15378"/>
        <dbReference type="ChEBI" id="CHEBI:30616"/>
        <dbReference type="ChEBI" id="CHEBI:43474"/>
        <dbReference type="ChEBI" id="CHEBI:456216"/>
    </reaction>
    <physiologicalReaction direction="left-to-right" evidence="11">
        <dbReference type="Rhea" id="RHEA:13066"/>
    </physiologicalReaction>
</comment>
<reference evidence="14 15" key="1">
    <citation type="submission" date="2021-04" db="EMBL/GenBank/DDBJ databases">
        <authorList>
            <person name="Bliznina A."/>
        </authorList>
    </citation>
    <scope>NUCLEOTIDE SEQUENCE [LARGE SCALE GENOMIC DNA]</scope>
</reference>
<evidence type="ECO:0000256" key="1">
    <source>
        <dbReference type="ARBA" id="ARBA00004200"/>
    </source>
</evidence>
<evidence type="ECO:0000256" key="7">
    <source>
        <dbReference type="ARBA" id="ARBA00023128"/>
    </source>
</evidence>
<dbReference type="SUPFAM" id="SSF47473">
    <property type="entry name" value="EF-hand"/>
    <property type="match status" value="1"/>
</dbReference>
<dbReference type="InterPro" id="IPR011992">
    <property type="entry name" value="EF-hand-dom_pair"/>
</dbReference>